<dbReference type="Proteomes" id="UP001293254">
    <property type="component" value="Unassembled WGS sequence"/>
</dbReference>
<feature type="compositionally biased region" description="Pro residues" evidence="1">
    <location>
        <begin position="8"/>
        <end position="22"/>
    </location>
</feature>
<dbReference type="AlphaFoldDB" id="A0AAE1YV31"/>
<evidence type="ECO:0000256" key="1">
    <source>
        <dbReference type="SAM" id="MobiDB-lite"/>
    </source>
</evidence>
<evidence type="ECO:0000313" key="3">
    <source>
        <dbReference type="Proteomes" id="UP001293254"/>
    </source>
</evidence>
<proteinExistence type="predicted"/>
<reference evidence="2" key="1">
    <citation type="submission" date="2020-06" db="EMBL/GenBank/DDBJ databases">
        <authorList>
            <person name="Li T."/>
            <person name="Hu X."/>
            <person name="Zhang T."/>
            <person name="Song X."/>
            <person name="Zhang H."/>
            <person name="Dai N."/>
            <person name="Sheng W."/>
            <person name="Hou X."/>
            <person name="Wei L."/>
        </authorList>
    </citation>
    <scope>NUCLEOTIDE SEQUENCE</scope>
    <source>
        <strain evidence="2">3651</strain>
        <tissue evidence="2">Leaf</tissue>
    </source>
</reference>
<evidence type="ECO:0000313" key="2">
    <source>
        <dbReference type="EMBL" id="KAK4436869.1"/>
    </source>
</evidence>
<sequence>MVAEPTILPQPVPAASLPPRPGPSSAIFVPTPSLPPRPPLPPFVPPRTTPPHSVPPTPPALTTEAAPPHERWKEICHFVNLNKVIGDKGKEKKGSKKKGCFV</sequence>
<organism evidence="2 3">
    <name type="scientific">Sesamum alatum</name>
    <dbReference type="NCBI Taxonomy" id="300844"/>
    <lineage>
        <taxon>Eukaryota</taxon>
        <taxon>Viridiplantae</taxon>
        <taxon>Streptophyta</taxon>
        <taxon>Embryophyta</taxon>
        <taxon>Tracheophyta</taxon>
        <taxon>Spermatophyta</taxon>
        <taxon>Magnoliopsida</taxon>
        <taxon>eudicotyledons</taxon>
        <taxon>Gunneridae</taxon>
        <taxon>Pentapetalae</taxon>
        <taxon>asterids</taxon>
        <taxon>lamiids</taxon>
        <taxon>Lamiales</taxon>
        <taxon>Pedaliaceae</taxon>
        <taxon>Sesamum</taxon>
    </lineage>
</organism>
<dbReference type="EMBL" id="JACGWO010000001">
    <property type="protein sequence ID" value="KAK4436869.1"/>
    <property type="molecule type" value="Genomic_DNA"/>
</dbReference>
<keyword evidence="3" id="KW-1185">Reference proteome</keyword>
<gene>
    <name evidence="2" type="ORF">Salat_0020800</name>
</gene>
<comment type="caution">
    <text evidence="2">The sequence shown here is derived from an EMBL/GenBank/DDBJ whole genome shotgun (WGS) entry which is preliminary data.</text>
</comment>
<reference evidence="2" key="2">
    <citation type="journal article" date="2024" name="Plant">
        <title>Genomic evolution and insights into agronomic trait innovations of Sesamum species.</title>
        <authorList>
            <person name="Miao H."/>
            <person name="Wang L."/>
            <person name="Qu L."/>
            <person name="Liu H."/>
            <person name="Sun Y."/>
            <person name="Le M."/>
            <person name="Wang Q."/>
            <person name="Wei S."/>
            <person name="Zheng Y."/>
            <person name="Lin W."/>
            <person name="Duan Y."/>
            <person name="Cao H."/>
            <person name="Xiong S."/>
            <person name="Wang X."/>
            <person name="Wei L."/>
            <person name="Li C."/>
            <person name="Ma Q."/>
            <person name="Ju M."/>
            <person name="Zhao R."/>
            <person name="Li G."/>
            <person name="Mu C."/>
            <person name="Tian Q."/>
            <person name="Mei H."/>
            <person name="Zhang T."/>
            <person name="Gao T."/>
            <person name="Zhang H."/>
        </authorList>
    </citation>
    <scope>NUCLEOTIDE SEQUENCE</scope>
    <source>
        <strain evidence="2">3651</strain>
    </source>
</reference>
<protein>
    <submittedName>
        <fullName evidence="2">Uncharacterized protein</fullName>
    </submittedName>
</protein>
<dbReference type="PRINTS" id="PR01217">
    <property type="entry name" value="PRICHEXTENSN"/>
</dbReference>
<accession>A0AAE1YV31</accession>
<feature type="compositionally biased region" description="Pro residues" evidence="1">
    <location>
        <begin position="32"/>
        <end position="59"/>
    </location>
</feature>
<name>A0AAE1YV31_9LAMI</name>
<feature type="region of interest" description="Disordered" evidence="1">
    <location>
        <begin position="1"/>
        <end position="67"/>
    </location>
</feature>